<gene>
    <name evidence="2" type="ORF">Psuf_070830</name>
</gene>
<feature type="compositionally biased region" description="Basic and acidic residues" evidence="1">
    <location>
        <begin position="58"/>
        <end position="67"/>
    </location>
</feature>
<evidence type="ECO:0000313" key="2">
    <source>
        <dbReference type="EMBL" id="BCB89770.1"/>
    </source>
</evidence>
<accession>A0A6F8YUE6</accession>
<dbReference type="KEGG" id="psuu:Psuf_070830"/>
<reference evidence="2 3" key="2">
    <citation type="submission" date="2020-03" db="EMBL/GenBank/DDBJ databases">
        <authorList>
            <person name="Ichikawa N."/>
            <person name="Kimura A."/>
            <person name="Kitahashi Y."/>
            <person name="Uohara A."/>
        </authorList>
    </citation>
    <scope>NUCLEOTIDE SEQUENCE [LARGE SCALE GENOMIC DNA]</scope>
    <source>
        <strain evidence="2 3">NBRC 105367</strain>
    </source>
</reference>
<sequence>MSTKIPCTSIPARAQPGVTGHRQIHDRQHDPSGSWYETAPRGADPYHDPPKPTPSLHPADKPADRKVSVPEVAAVGAAGLSFVEILGYRDVRGGPDRCSRGLTPRVTQ</sequence>
<protein>
    <submittedName>
        <fullName evidence="2">Uncharacterized protein</fullName>
    </submittedName>
</protein>
<feature type="region of interest" description="Disordered" evidence="1">
    <location>
        <begin position="1"/>
        <end position="67"/>
    </location>
</feature>
<dbReference type="EMBL" id="AP022871">
    <property type="protein sequence ID" value="BCB89770.1"/>
    <property type="molecule type" value="Genomic_DNA"/>
</dbReference>
<dbReference type="Proteomes" id="UP000503011">
    <property type="component" value="Chromosome"/>
</dbReference>
<dbReference type="AlphaFoldDB" id="A0A6F8YUE6"/>
<reference evidence="2 3" key="1">
    <citation type="submission" date="2020-03" db="EMBL/GenBank/DDBJ databases">
        <title>Whole genome shotgun sequence of Phytohabitans suffuscus NBRC 105367.</title>
        <authorList>
            <person name="Komaki H."/>
            <person name="Tamura T."/>
        </authorList>
    </citation>
    <scope>NUCLEOTIDE SEQUENCE [LARGE SCALE GENOMIC DNA]</scope>
    <source>
        <strain evidence="2 3">NBRC 105367</strain>
    </source>
</reference>
<organism evidence="2 3">
    <name type="scientific">Phytohabitans suffuscus</name>
    <dbReference type="NCBI Taxonomy" id="624315"/>
    <lineage>
        <taxon>Bacteria</taxon>
        <taxon>Bacillati</taxon>
        <taxon>Actinomycetota</taxon>
        <taxon>Actinomycetes</taxon>
        <taxon>Micromonosporales</taxon>
        <taxon>Micromonosporaceae</taxon>
    </lineage>
</organism>
<keyword evidence="3" id="KW-1185">Reference proteome</keyword>
<name>A0A6F8YUE6_9ACTN</name>
<evidence type="ECO:0000313" key="3">
    <source>
        <dbReference type="Proteomes" id="UP000503011"/>
    </source>
</evidence>
<proteinExistence type="predicted"/>
<evidence type="ECO:0000256" key="1">
    <source>
        <dbReference type="SAM" id="MobiDB-lite"/>
    </source>
</evidence>